<evidence type="ECO:0000256" key="13">
    <source>
        <dbReference type="ARBA" id="ARBA00033996"/>
    </source>
</evidence>
<dbReference type="InterPro" id="IPR011604">
    <property type="entry name" value="PDDEXK-like_dom_sf"/>
</dbReference>
<keyword evidence="6" id="KW-0479">Metal-binding</keyword>
<reference evidence="15" key="1">
    <citation type="submission" date="2009-10" db="EMBL/GenBank/DDBJ databases">
        <title>Diversity of trophic interactions inside an arsenic-rich microbial ecosystem.</title>
        <authorList>
            <person name="Bertin P.N."/>
            <person name="Heinrich-Salmeron A."/>
            <person name="Pelletier E."/>
            <person name="Goulhen-Chollet F."/>
            <person name="Arsene-Ploetze F."/>
            <person name="Gallien S."/>
            <person name="Calteau A."/>
            <person name="Vallenet D."/>
            <person name="Casiot C."/>
            <person name="Chane-Woon-Ming B."/>
            <person name="Giloteaux L."/>
            <person name="Barakat M."/>
            <person name="Bonnefoy V."/>
            <person name="Bruneel O."/>
            <person name="Chandler M."/>
            <person name="Cleiss J."/>
            <person name="Duran R."/>
            <person name="Elbaz-Poulichet F."/>
            <person name="Fonknechten N."/>
            <person name="Lauga B."/>
            <person name="Mornico D."/>
            <person name="Ortet P."/>
            <person name="Schaeffer C."/>
            <person name="Siguier P."/>
            <person name="Alexander Thil Smith A."/>
            <person name="Van Dorsselaer A."/>
            <person name="Weissenbach J."/>
            <person name="Medigue C."/>
            <person name="Le Paslier D."/>
        </authorList>
    </citation>
    <scope>NUCLEOTIDE SEQUENCE</scope>
</reference>
<dbReference type="InterPro" id="IPR051827">
    <property type="entry name" value="Cas4_exonuclease"/>
</dbReference>
<evidence type="ECO:0000256" key="6">
    <source>
        <dbReference type="ARBA" id="ARBA00022723"/>
    </source>
</evidence>
<dbReference type="Pfam" id="PF01930">
    <property type="entry name" value="Cas_Cas4"/>
    <property type="match status" value="1"/>
</dbReference>
<protein>
    <recommendedName>
        <fullName evidence="4">CRISPR-associated exonuclease Cas4</fullName>
        <ecNumber evidence="3">3.1.12.1</ecNumber>
    </recommendedName>
</protein>
<comment type="catalytic activity">
    <reaction evidence="13">
        <text>exonucleolytic cleavage in the 5'- to 3'-direction to yield nucleoside 3'-phosphates.</text>
        <dbReference type="EC" id="3.1.12.1"/>
    </reaction>
</comment>
<evidence type="ECO:0000256" key="11">
    <source>
        <dbReference type="ARBA" id="ARBA00023118"/>
    </source>
</evidence>
<dbReference type="GO" id="GO:0004527">
    <property type="term" value="F:exonuclease activity"/>
    <property type="evidence" value="ECO:0007669"/>
    <property type="project" value="UniProtKB-KW"/>
</dbReference>
<dbReference type="GO" id="GO:0051607">
    <property type="term" value="P:defense response to virus"/>
    <property type="evidence" value="ECO:0007669"/>
    <property type="project" value="UniProtKB-KW"/>
</dbReference>
<keyword evidence="7" id="KW-0378">Hydrolase</keyword>
<evidence type="ECO:0000256" key="7">
    <source>
        <dbReference type="ARBA" id="ARBA00022801"/>
    </source>
</evidence>
<comment type="cofactor">
    <cofactor evidence="1">
        <name>[4Fe-4S] cluster</name>
        <dbReference type="ChEBI" id="CHEBI:49883"/>
    </cofactor>
</comment>
<comment type="similarity">
    <text evidence="2">Belongs to the CRISPR-associated exonuclease Cas4 family.</text>
</comment>
<evidence type="ECO:0000256" key="2">
    <source>
        <dbReference type="ARBA" id="ARBA00009189"/>
    </source>
</evidence>
<evidence type="ECO:0000256" key="8">
    <source>
        <dbReference type="ARBA" id="ARBA00022839"/>
    </source>
</evidence>
<evidence type="ECO:0000256" key="4">
    <source>
        <dbReference type="ARBA" id="ARBA00020049"/>
    </source>
</evidence>
<evidence type="ECO:0000256" key="5">
    <source>
        <dbReference type="ARBA" id="ARBA00022722"/>
    </source>
</evidence>
<evidence type="ECO:0000259" key="14">
    <source>
        <dbReference type="Pfam" id="PF01930"/>
    </source>
</evidence>
<keyword evidence="5" id="KW-0540">Nuclease</keyword>
<dbReference type="NCBIfam" id="TIGR00372">
    <property type="entry name" value="cas4"/>
    <property type="match status" value="1"/>
</dbReference>
<accession>E6PG21</accession>
<dbReference type="EMBL" id="CABL01000008">
    <property type="protein sequence ID" value="CBH75408.1"/>
    <property type="molecule type" value="Genomic_DNA"/>
</dbReference>
<dbReference type="Gene3D" id="3.90.320.10">
    <property type="match status" value="1"/>
</dbReference>
<gene>
    <name evidence="15" type="ORF">CARN1_1425</name>
</gene>
<organism evidence="15">
    <name type="scientific">mine drainage metagenome</name>
    <dbReference type="NCBI Taxonomy" id="410659"/>
    <lineage>
        <taxon>unclassified sequences</taxon>
        <taxon>metagenomes</taxon>
        <taxon>ecological metagenomes</taxon>
    </lineage>
</organism>
<dbReference type="GO" id="GO:0046872">
    <property type="term" value="F:metal ion binding"/>
    <property type="evidence" value="ECO:0007669"/>
    <property type="project" value="UniProtKB-KW"/>
</dbReference>
<dbReference type="PANTHER" id="PTHR36531">
    <property type="entry name" value="CRISPR-ASSOCIATED EXONUCLEASE CAS4"/>
    <property type="match status" value="1"/>
</dbReference>
<evidence type="ECO:0000256" key="10">
    <source>
        <dbReference type="ARBA" id="ARBA00023014"/>
    </source>
</evidence>
<keyword evidence="10" id="KW-0411">Iron-sulfur</keyword>
<dbReference type="InterPro" id="IPR022765">
    <property type="entry name" value="Dna2/Cas4_DUF83"/>
</dbReference>
<name>E6PG21_9ZZZZ</name>
<evidence type="ECO:0000256" key="1">
    <source>
        <dbReference type="ARBA" id="ARBA00001966"/>
    </source>
</evidence>
<sequence>MDAHDLVSVSALNQWGYCARRCGLIFMDGQFTENAHTMRGSAEHARVDTASYETTGGGARVQFALPVWSDCLGLVGRCDAVEFWPDGAIYPIEYKHGPQRKWLNDDLQLGAQALCLEEMFGRPIPKGAVFHVSSRRRREVNVSIELRNLVERAVVDIRAMLSSEKLPPPINNHRCRECSLREICQPETLTLDERRRSEILHLFDPDAP</sequence>
<dbReference type="GO" id="GO:0051536">
    <property type="term" value="F:iron-sulfur cluster binding"/>
    <property type="evidence" value="ECO:0007669"/>
    <property type="project" value="UniProtKB-KW"/>
</dbReference>
<keyword evidence="12" id="KW-0464">Manganese</keyword>
<dbReference type="EC" id="3.1.12.1" evidence="3"/>
<evidence type="ECO:0000256" key="3">
    <source>
        <dbReference type="ARBA" id="ARBA00012768"/>
    </source>
</evidence>
<evidence type="ECO:0000256" key="12">
    <source>
        <dbReference type="ARBA" id="ARBA00023211"/>
    </source>
</evidence>
<keyword evidence="8" id="KW-0269">Exonuclease</keyword>
<feature type="domain" description="DUF83" evidence="14">
    <location>
        <begin position="9"/>
        <end position="185"/>
    </location>
</feature>
<proteinExistence type="inferred from homology"/>
<comment type="caution">
    <text evidence="15">The sequence shown here is derived from an EMBL/GenBank/DDBJ whole genome shotgun (WGS) entry which is preliminary data.</text>
</comment>
<evidence type="ECO:0000256" key="9">
    <source>
        <dbReference type="ARBA" id="ARBA00023004"/>
    </source>
</evidence>
<dbReference type="PANTHER" id="PTHR36531:SF6">
    <property type="entry name" value="DNA REPLICATION ATP-DEPENDENT HELICASE_NUCLEASE DNA2"/>
    <property type="match status" value="1"/>
</dbReference>
<dbReference type="InterPro" id="IPR013343">
    <property type="entry name" value="CRISPR-assoc_prot_Cas4"/>
</dbReference>
<keyword evidence="9" id="KW-0408">Iron</keyword>
<evidence type="ECO:0000313" key="15">
    <source>
        <dbReference type="EMBL" id="CBH75408.1"/>
    </source>
</evidence>
<dbReference type="AlphaFoldDB" id="E6PG21"/>
<keyword evidence="11" id="KW-0051">Antiviral defense</keyword>